<keyword evidence="2" id="KW-1185">Reference proteome</keyword>
<sequence>MAPSLLSTEVTLEMGTLHTEKRCGDKAAFRQSCRLQEHGVGRQAISGLLRYGNGLDVSSGKQHRVLQGNVSVFPGLREL</sequence>
<dbReference type="AlphaFoldDB" id="A0A6B0RXP6"/>
<proteinExistence type="predicted"/>
<dbReference type="Proteomes" id="UP000322234">
    <property type="component" value="Unassembled WGS sequence"/>
</dbReference>
<reference evidence="1" key="1">
    <citation type="submission" date="2019-10" db="EMBL/GenBank/DDBJ databases">
        <title>The sequence and de novo assembly of the wild yak genome.</title>
        <authorList>
            <person name="Liu Y."/>
        </authorList>
    </citation>
    <scope>NUCLEOTIDE SEQUENCE [LARGE SCALE GENOMIC DNA]</scope>
    <source>
        <strain evidence="1">WY2019</strain>
    </source>
</reference>
<dbReference type="EMBL" id="VBQZ03000116">
    <property type="protein sequence ID" value="MXQ94565.1"/>
    <property type="molecule type" value="Genomic_DNA"/>
</dbReference>
<name>A0A6B0RXP6_9CETA</name>
<evidence type="ECO:0000313" key="1">
    <source>
        <dbReference type="EMBL" id="MXQ94565.1"/>
    </source>
</evidence>
<gene>
    <name evidence="1" type="ORF">E5288_WYG008690</name>
</gene>
<organism evidence="1 2">
    <name type="scientific">Bos mutus</name>
    <name type="common">wild yak</name>
    <dbReference type="NCBI Taxonomy" id="72004"/>
    <lineage>
        <taxon>Eukaryota</taxon>
        <taxon>Metazoa</taxon>
        <taxon>Chordata</taxon>
        <taxon>Craniata</taxon>
        <taxon>Vertebrata</taxon>
        <taxon>Euteleostomi</taxon>
        <taxon>Mammalia</taxon>
        <taxon>Eutheria</taxon>
        <taxon>Laurasiatheria</taxon>
        <taxon>Artiodactyla</taxon>
        <taxon>Ruminantia</taxon>
        <taxon>Pecora</taxon>
        <taxon>Bovidae</taxon>
        <taxon>Bovinae</taxon>
        <taxon>Bos</taxon>
    </lineage>
</organism>
<evidence type="ECO:0000313" key="2">
    <source>
        <dbReference type="Proteomes" id="UP000322234"/>
    </source>
</evidence>
<comment type="caution">
    <text evidence="1">The sequence shown here is derived from an EMBL/GenBank/DDBJ whole genome shotgun (WGS) entry which is preliminary data.</text>
</comment>
<accession>A0A6B0RXP6</accession>
<protein>
    <submittedName>
        <fullName evidence="1">Uncharacterized protein</fullName>
    </submittedName>
</protein>